<gene>
    <name evidence="1" type="ORF">ESN35_06755</name>
</gene>
<dbReference type="KEGG" id="bgx:ESN35_06755"/>
<proteinExistence type="predicted"/>
<organism evidence="1 2">
    <name type="scientific">Bifidobacterium pullorum subsp. gallinarum</name>
    <dbReference type="NCBI Taxonomy" id="78344"/>
    <lineage>
        <taxon>Bacteria</taxon>
        <taxon>Bacillati</taxon>
        <taxon>Actinomycetota</taxon>
        <taxon>Actinomycetes</taxon>
        <taxon>Bifidobacteriales</taxon>
        <taxon>Bifidobacteriaceae</taxon>
        <taxon>Bifidobacterium</taxon>
    </lineage>
</organism>
<protein>
    <submittedName>
        <fullName evidence="1">Uncharacterized protein</fullName>
    </submittedName>
</protein>
<sequence length="74" mass="8483">MPETPLLRQTMRRDDRKETSVIDGIIVRRLGGEEPMYSIQKGEWNLSQLYLTEAEARMLVGMLAKFGITAGEQR</sequence>
<dbReference type="AlphaFoldDB" id="A0A4P6DTX6"/>
<dbReference type="Proteomes" id="UP000293589">
    <property type="component" value="Chromosome"/>
</dbReference>
<dbReference type="EMBL" id="CP035464">
    <property type="protein sequence ID" value="QAY33136.1"/>
    <property type="molecule type" value="Genomic_DNA"/>
</dbReference>
<dbReference type="RefSeq" id="WP_129237646.1">
    <property type="nucleotide sequence ID" value="NZ_CP035464.1"/>
</dbReference>
<name>A0A4P6DTX6_9BIFI</name>
<reference evidence="1 2" key="1">
    <citation type="submission" date="2019-01" db="EMBL/GenBank/DDBJ databases">
        <title>Complete genome sequence of Bifidobacterium gallinarum CACC 514.</title>
        <authorList>
            <person name="Jung M."/>
        </authorList>
    </citation>
    <scope>NUCLEOTIDE SEQUENCE [LARGE SCALE GENOMIC DNA]</scope>
    <source>
        <strain evidence="1 2">CACC 514</strain>
    </source>
</reference>
<accession>A0A4P6DTX6</accession>
<evidence type="ECO:0000313" key="1">
    <source>
        <dbReference type="EMBL" id="QAY33136.1"/>
    </source>
</evidence>
<evidence type="ECO:0000313" key="2">
    <source>
        <dbReference type="Proteomes" id="UP000293589"/>
    </source>
</evidence>